<protein>
    <submittedName>
        <fullName evidence="5">Fungal-specific transcription factor domain-containing protein</fullName>
    </submittedName>
</protein>
<dbReference type="SMART" id="SM00066">
    <property type="entry name" value="GAL4"/>
    <property type="match status" value="1"/>
</dbReference>
<dbReference type="InterPro" id="IPR021858">
    <property type="entry name" value="Fun_TF"/>
</dbReference>
<accession>A0A9P7YJL3</accession>
<reference evidence="5" key="1">
    <citation type="journal article" date="2021" name="IMA Fungus">
        <title>Genomic characterization of three marine fungi, including Emericellopsis atlantica sp. nov. with signatures of a generalist lifestyle and marine biomass degradation.</title>
        <authorList>
            <person name="Hagestad O.C."/>
            <person name="Hou L."/>
            <person name="Andersen J.H."/>
            <person name="Hansen E.H."/>
            <person name="Altermark B."/>
            <person name="Li C."/>
            <person name="Kuhnert E."/>
            <person name="Cox R.J."/>
            <person name="Crous P.W."/>
            <person name="Spatafora J.W."/>
            <person name="Lail K."/>
            <person name="Amirebrahimi M."/>
            <person name="Lipzen A."/>
            <person name="Pangilinan J."/>
            <person name="Andreopoulos W."/>
            <person name="Hayes R.D."/>
            <person name="Ng V."/>
            <person name="Grigoriev I.V."/>
            <person name="Jackson S.A."/>
            <person name="Sutton T.D.S."/>
            <person name="Dobson A.D.W."/>
            <person name="Rama T."/>
        </authorList>
    </citation>
    <scope>NUCLEOTIDE SEQUENCE</scope>
    <source>
        <strain evidence="5">TRa018bII</strain>
    </source>
</reference>
<sequence>MDFQSQSRRQSRPRDGPPRKLCKRIKRVRTGCQTCKKRRKKCDEARPYCQICARANYQCPRLPAARVWEETRPGTVTRPVEQFTWTNQTRSPPSENECQSFDALQSFDSVRFWPHEISTTGDSSTINASPSYEPLVQEDCCDLRGLLFCHFIQDMSHVLTISSTDMVEVIRPYAELDEAVKSALLSLAASHLLNTGAQESRKMSITRERDDLHQEAVCATQRHLRVLQTQQLSLGNGSLSSARLDSAFLSCLLLCVFEICEGNVDDTSIRHLSTAREGKMASVSNQKTITKRLYQKDLYIWLLVIWFSLISHDVSHIADIQDLVKKTLTDISQIAHNDPVLTSLLFPLFIIGGTASDPEDRTVVRKQFQKLKKWTCFGNVDRALSVVKEMWRNHDLGQLESWDWVL</sequence>
<dbReference type="OrthoDB" id="434972at2759"/>
<evidence type="ECO:0000256" key="1">
    <source>
        <dbReference type="ARBA" id="ARBA00004123"/>
    </source>
</evidence>
<evidence type="ECO:0000256" key="2">
    <source>
        <dbReference type="ARBA" id="ARBA00023242"/>
    </source>
</evidence>
<dbReference type="Gene3D" id="4.10.240.10">
    <property type="entry name" value="Zn(2)-C6 fungal-type DNA-binding domain"/>
    <property type="match status" value="1"/>
</dbReference>
<comment type="subcellular location">
    <subcellularLocation>
        <location evidence="1">Nucleus</location>
    </subcellularLocation>
</comment>
<dbReference type="CDD" id="cd00067">
    <property type="entry name" value="GAL4"/>
    <property type="match status" value="1"/>
</dbReference>
<dbReference type="GO" id="GO:0008270">
    <property type="term" value="F:zinc ion binding"/>
    <property type="evidence" value="ECO:0007669"/>
    <property type="project" value="InterPro"/>
</dbReference>
<dbReference type="AlphaFoldDB" id="A0A9P7YJL3"/>
<dbReference type="PROSITE" id="PS00463">
    <property type="entry name" value="ZN2_CY6_FUNGAL_1"/>
    <property type="match status" value="1"/>
</dbReference>
<feature type="region of interest" description="Disordered" evidence="3">
    <location>
        <begin position="1"/>
        <end position="20"/>
    </location>
</feature>
<keyword evidence="6" id="KW-1185">Reference proteome</keyword>
<evidence type="ECO:0000313" key="5">
    <source>
        <dbReference type="EMBL" id="KAG9235069.1"/>
    </source>
</evidence>
<dbReference type="GO" id="GO:0000981">
    <property type="term" value="F:DNA-binding transcription factor activity, RNA polymerase II-specific"/>
    <property type="evidence" value="ECO:0007669"/>
    <property type="project" value="InterPro"/>
</dbReference>
<gene>
    <name evidence="5" type="ORF">BJ875DRAFT_530051</name>
</gene>
<dbReference type="Pfam" id="PF11951">
    <property type="entry name" value="Fungal_trans_2"/>
    <property type="match status" value="2"/>
</dbReference>
<dbReference type="GO" id="GO:0005634">
    <property type="term" value="C:nucleus"/>
    <property type="evidence" value="ECO:0007669"/>
    <property type="project" value="UniProtKB-SubCell"/>
</dbReference>
<dbReference type="InterPro" id="IPR036864">
    <property type="entry name" value="Zn2-C6_fun-type_DNA-bd_sf"/>
</dbReference>
<dbReference type="PANTHER" id="PTHR37534:SF46">
    <property type="entry name" value="ZN(II)2CYS6 TRANSCRIPTION FACTOR (EUROFUNG)"/>
    <property type="match status" value="1"/>
</dbReference>
<evidence type="ECO:0000256" key="3">
    <source>
        <dbReference type="SAM" id="MobiDB-lite"/>
    </source>
</evidence>
<dbReference type="PROSITE" id="PS50048">
    <property type="entry name" value="ZN2_CY6_FUNGAL_2"/>
    <property type="match status" value="1"/>
</dbReference>
<organism evidence="5 6">
    <name type="scientific">Amylocarpus encephaloides</name>
    <dbReference type="NCBI Taxonomy" id="45428"/>
    <lineage>
        <taxon>Eukaryota</taxon>
        <taxon>Fungi</taxon>
        <taxon>Dikarya</taxon>
        <taxon>Ascomycota</taxon>
        <taxon>Pezizomycotina</taxon>
        <taxon>Leotiomycetes</taxon>
        <taxon>Helotiales</taxon>
        <taxon>Helotiales incertae sedis</taxon>
        <taxon>Amylocarpus</taxon>
    </lineage>
</organism>
<keyword evidence="2" id="KW-0539">Nucleus</keyword>
<dbReference type="Proteomes" id="UP000824998">
    <property type="component" value="Unassembled WGS sequence"/>
</dbReference>
<dbReference type="EMBL" id="MU251443">
    <property type="protein sequence ID" value="KAG9235069.1"/>
    <property type="molecule type" value="Genomic_DNA"/>
</dbReference>
<dbReference type="PANTHER" id="PTHR37534">
    <property type="entry name" value="TRANSCRIPTIONAL ACTIVATOR PROTEIN UGA3"/>
    <property type="match status" value="1"/>
</dbReference>
<comment type="caution">
    <text evidence="5">The sequence shown here is derived from an EMBL/GenBank/DDBJ whole genome shotgun (WGS) entry which is preliminary data.</text>
</comment>
<dbReference type="InterPro" id="IPR001138">
    <property type="entry name" value="Zn2Cys6_DnaBD"/>
</dbReference>
<feature type="domain" description="Zn(2)-C6 fungal-type" evidence="4">
    <location>
        <begin position="31"/>
        <end position="59"/>
    </location>
</feature>
<dbReference type="Pfam" id="PF00172">
    <property type="entry name" value="Zn_clus"/>
    <property type="match status" value="1"/>
</dbReference>
<evidence type="ECO:0000313" key="6">
    <source>
        <dbReference type="Proteomes" id="UP000824998"/>
    </source>
</evidence>
<proteinExistence type="predicted"/>
<name>A0A9P7YJL3_9HELO</name>
<evidence type="ECO:0000259" key="4">
    <source>
        <dbReference type="PROSITE" id="PS50048"/>
    </source>
</evidence>
<dbReference type="SUPFAM" id="SSF57701">
    <property type="entry name" value="Zn2/Cys6 DNA-binding domain"/>
    <property type="match status" value="1"/>
</dbReference>